<dbReference type="InterPro" id="IPR009056">
    <property type="entry name" value="Cyt_c-like_dom"/>
</dbReference>
<protein>
    <submittedName>
        <fullName evidence="7">Sulfite dehydrogenase</fullName>
        <ecNumber evidence="7">1.8.2.1</ecNumber>
    </submittedName>
</protein>
<keyword evidence="8" id="KW-1185">Reference proteome</keyword>
<dbReference type="GO" id="GO:0050310">
    <property type="term" value="F:sulfite dehydrogenase activity"/>
    <property type="evidence" value="ECO:0007669"/>
    <property type="project" value="UniProtKB-EC"/>
</dbReference>
<dbReference type="InterPro" id="IPR036909">
    <property type="entry name" value="Cyt_c-like_dom_sf"/>
</dbReference>
<keyword evidence="3 4" id="KW-0408">Iron</keyword>
<keyword evidence="5" id="KW-0732">Signal</keyword>
<dbReference type="GO" id="GO:0020037">
    <property type="term" value="F:heme binding"/>
    <property type="evidence" value="ECO:0007669"/>
    <property type="project" value="InterPro"/>
</dbReference>
<evidence type="ECO:0000256" key="5">
    <source>
        <dbReference type="SAM" id="SignalP"/>
    </source>
</evidence>
<dbReference type="AlphaFoldDB" id="A0A840LEI9"/>
<sequence>MLIAAIKTNPHGRTAGLALAAVSALSLLQAKPASAQAPANEARQVEAQMALGKRLFIKDAAPACALCHTLKDAQSEGAVGPVLDEIKPDADRVTRALRNGLGNMPAFPQLSEAEIKALALYVSRASK</sequence>
<evidence type="ECO:0000256" key="1">
    <source>
        <dbReference type="ARBA" id="ARBA00022617"/>
    </source>
</evidence>
<keyword evidence="7" id="KW-0560">Oxidoreductase</keyword>
<evidence type="ECO:0000256" key="4">
    <source>
        <dbReference type="PROSITE-ProRule" id="PRU00433"/>
    </source>
</evidence>
<gene>
    <name evidence="7" type="ORF">HNP55_003619</name>
</gene>
<dbReference type="PROSITE" id="PS51007">
    <property type="entry name" value="CYTC"/>
    <property type="match status" value="1"/>
</dbReference>
<keyword evidence="2 4" id="KW-0479">Metal-binding</keyword>
<dbReference type="Pfam" id="PF13442">
    <property type="entry name" value="Cytochrome_CBB3"/>
    <property type="match status" value="1"/>
</dbReference>
<keyword evidence="1 4" id="KW-0349">Heme</keyword>
<feature type="chain" id="PRO_5032478413" evidence="5">
    <location>
        <begin position="36"/>
        <end position="127"/>
    </location>
</feature>
<proteinExistence type="predicted"/>
<evidence type="ECO:0000313" key="7">
    <source>
        <dbReference type="EMBL" id="MBB4845073.1"/>
    </source>
</evidence>
<evidence type="ECO:0000259" key="6">
    <source>
        <dbReference type="PROSITE" id="PS51007"/>
    </source>
</evidence>
<name>A0A840LEI9_9BURK</name>
<feature type="signal peptide" evidence="5">
    <location>
        <begin position="1"/>
        <end position="35"/>
    </location>
</feature>
<evidence type="ECO:0000313" key="8">
    <source>
        <dbReference type="Proteomes" id="UP000562027"/>
    </source>
</evidence>
<reference evidence="7 8" key="1">
    <citation type="submission" date="2020-08" db="EMBL/GenBank/DDBJ databases">
        <title>Functional genomics of gut bacteria from endangered species of beetles.</title>
        <authorList>
            <person name="Carlos-Shanley C."/>
        </authorList>
    </citation>
    <scope>NUCLEOTIDE SEQUENCE [LARGE SCALE GENOMIC DNA]</scope>
    <source>
        <strain evidence="7 8">S00239</strain>
    </source>
</reference>
<accession>A0A840LEI9</accession>
<dbReference type="GO" id="GO:0046872">
    <property type="term" value="F:metal ion binding"/>
    <property type="evidence" value="ECO:0007669"/>
    <property type="project" value="UniProtKB-KW"/>
</dbReference>
<dbReference type="EMBL" id="JACHLP010000007">
    <property type="protein sequence ID" value="MBB4845073.1"/>
    <property type="molecule type" value="Genomic_DNA"/>
</dbReference>
<evidence type="ECO:0000256" key="3">
    <source>
        <dbReference type="ARBA" id="ARBA00023004"/>
    </source>
</evidence>
<feature type="domain" description="Cytochrome c" evidence="6">
    <location>
        <begin position="47"/>
        <end position="126"/>
    </location>
</feature>
<dbReference type="SUPFAM" id="SSF46626">
    <property type="entry name" value="Cytochrome c"/>
    <property type="match status" value="1"/>
</dbReference>
<comment type="caution">
    <text evidence="7">The sequence shown here is derived from an EMBL/GenBank/DDBJ whole genome shotgun (WGS) entry which is preliminary data.</text>
</comment>
<dbReference type="Proteomes" id="UP000562027">
    <property type="component" value="Unassembled WGS sequence"/>
</dbReference>
<evidence type="ECO:0000256" key="2">
    <source>
        <dbReference type="ARBA" id="ARBA00022723"/>
    </source>
</evidence>
<organism evidence="7 8">
    <name type="scientific">Roseateles oligotrophus</name>
    <dbReference type="NCBI Taxonomy" id="1769250"/>
    <lineage>
        <taxon>Bacteria</taxon>
        <taxon>Pseudomonadati</taxon>
        <taxon>Pseudomonadota</taxon>
        <taxon>Betaproteobacteria</taxon>
        <taxon>Burkholderiales</taxon>
        <taxon>Sphaerotilaceae</taxon>
        <taxon>Roseateles</taxon>
    </lineage>
</organism>
<dbReference type="Gene3D" id="1.10.760.10">
    <property type="entry name" value="Cytochrome c-like domain"/>
    <property type="match status" value="1"/>
</dbReference>
<dbReference type="GO" id="GO:0009055">
    <property type="term" value="F:electron transfer activity"/>
    <property type="evidence" value="ECO:0007669"/>
    <property type="project" value="InterPro"/>
</dbReference>
<dbReference type="EC" id="1.8.2.1" evidence="7"/>
<dbReference type="RefSeq" id="WP_184302498.1">
    <property type="nucleotide sequence ID" value="NZ_JACHLP010000007.1"/>
</dbReference>